<evidence type="ECO:0000259" key="2">
    <source>
        <dbReference type="Pfam" id="PF01551"/>
    </source>
</evidence>
<dbReference type="InterPro" id="IPR050570">
    <property type="entry name" value="Cell_wall_metabolism_enzyme"/>
</dbReference>
<dbReference type="GO" id="GO:0004222">
    <property type="term" value="F:metalloendopeptidase activity"/>
    <property type="evidence" value="ECO:0007669"/>
    <property type="project" value="TreeGrafter"/>
</dbReference>
<dbReference type="Proteomes" id="UP000198885">
    <property type="component" value="Unassembled WGS sequence"/>
</dbReference>
<dbReference type="PANTHER" id="PTHR21666:SF289">
    <property type="entry name" value="L-ALA--D-GLU ENDOPEPTIDASE"/>
    <property type="match status" value="1"/>
</dbReference>
<evidence type="ECO:0000313" key="4">
    <source>
        <dbReference type="Proteomes" id="UP000198885"/>
    </source>
</evidence>
<sequence length="300" mass="31630">MSVPIDCALGETCHIQQYTDADPGPGATDYTCGPLSYDGHKGTDFALPSMKMMEDGVDVRAAAPGTVRAMRDGVADRLYSDETASAVEGRECGNGVVITHGDGWETQYCHLKQGSVAVREGQRVNTTTVIGQVGLSGQTQFPHLHLSVRHMDAVVDPFAPDATAQCGRDDAGSLWSEPPAYEPGGLISAGFADTIPEFDAIKAGDAATDTLPTDAAALVVWGYVFGARPGDELALSITGPEGSVIEETVALDRQQAQLFRAVGRRQPEGGWAPGTYEGDVVMRRDGEELSRQSTTISIGG</sequence>
<proteinExistence type="predicted"/>
<reference evidence="3 4" key="1">
    <citation type="submission" date="2016-10" db="EMBL/GenBank/DDBJ databases">
        <authorList>
            <person name="de Groot N.N."/>
        </authorList>
    </citation>
    <scope>NUCLEOTIDE SEQUENCE [LARGE SCALE GENOMIC DNA]</scope>
    <source>
        <strain evidence="3 4">DSM 23042</strain>
    </source>
</reference>
<protein>
    <submittedName>
        <fullName evidence="3">Peptidase family M23</fullName>
    </submittedName>
</protein>
<accession>A0A1H9RI59</accession>
<keyword evidence="1" id="KW-0732">Signal</keyword>
<dbReference type="STRING" id="641238.SAMN04490244_102288"/>
<dbReference type="Pfam" id="PF01551">
    <property type="entry name" value="Peptidase_M23"/>
    <property type="match status" value="1"/>
</dbReference>
<dbReference type="SUPFAM" id="SSF51261">
    <property type="entry name" value="Duplicated hybrid motif"/>
    <property type="match status" value="1"/>
</dbReference>
<dbReference type="PANTHER" id="PTHR21666">
    <property type="entry name" value="PEPTIDASE-RELATED"/>
    <property type="match status" value="1"/>
</dbReference>
<dbReference type="AlphaFoldDB" id="A0A1H9RI59"/>
<dbReference type="CDD" id="cd12797">
    <property type="entry name" value="M23_peptidase"/>
    <property type="match status" value="1"/>
</dbReference>
<evidence type="ECO:0000313" key="3">
    <source>
        <dbReference type="EMBL" id="SER72327.1"/>
    </source>
</evidence>
<evidence type="ECO:0000256" key="1">
    <source>
        <dbReference type="ARBA" id="ARBA00022729"/>
    </source>
</evidence>
<feature type="domain" description="M23ase beta-sheet core" evidence="2">
    <location>
        <begin position="54"/>
        <end position="157"/>
    </location>
</feature>
<dbReference type="InterPro" id="IPR011055">
    <property type="entry name" value="Dup_hybrid_motif"/>
</dbReference>
<organism evidence="3 4">
    <name type="scientific">Tranquillimonas rosea</name>
    <dbReference type="NCBI Taxonomy" id="641238"/>
    <lineage>
        <taxon>Bacteria</taxon>
        <taxon>Pseudomonadati</taxon>
        <taxon>Pseudomonadota</taxon>
        <taxon>Alphaproteobacteria</taxon>
        <taxon>Rhodobacterales</taxon>
        <taxon>Roseobacteraceae</taxon>
        <taxon>Tranquillimonas</taxon>
    </lineage>
</organism>
<dbReference type="EMBL" id="FOGU01000002">
    <property type="protein sequence ID" value="SER72327.1"/>
    <property type="molecule type" value="Genomic_DNA"/>
</dbReference>
<gene>
    <name evidence="3" type="ORF">SAMN04490244_102288</name>
</gene>
<keyword evidence="4" id="KW-1185">Reference proteome</keyword>
<dbReference type="InterPro" id="IPR016047">
    <property type="entry name" value="M23ase_b-sheet_dom"/>
</dbReference>
<dbReference type="Gene3D" id="2.70.70.10">
    <property type="entry name" value="Glucose Permease (Domain IIA)"/>
    <property type="match status" value="1"/>
</dbReference>
<name>A0A1H9RI59_9RHOB</name>